<proteinExistence type="predicted"/>
<dbReference type="OrthoDB" id="10307678at2759"/>
<evidence type="ECO:0000313" key="1">
    <source>
        <dbReference type="EMBL" id="KAH7377080.1"/>
    </source>
</evidence>
<evidence type="ECO:0000313" key="2">
    <source>
        <dbReference type="Proteomes" id="UP000813385"/>
    </source>
</evidence>
<organism evidence="1 2">
    <name type="scientific">Plectosphaerella cucumerina</name>
    <dbReference type="NCBI Taxonomy" id="40658"/>
    <lineage>
        <taxon>Eukaryota</taxon>
        <taxon>Fungi</taxon>
        <taxon>Dikarya</taxon>
        <taxon>Ascomycota</taxon>
        <taxon>Pezizomycotina</taxon>
        <taxon>Sordariomycetes</taxon>
        <taxon>Hypocreomycetidae</taxon>
        <taxon>Glomerellales</taxon>
        <taxon>Plectosphaerellaceae</taxon>
        <taxon>Plectosphaerella</taxon>
    </lineage>
</organism>
<sequence>MAANLLDNLAAATADKGLDKAWSINVASDVFENEHLYMGVANYKAIWTPSSDHSTSRCPSGTPGGVFQAMYDDHVSRCVNYVQTGMLDAPKSVHRTFDGCGCAELIHIDLEKNAVYDDKWAVPGFAACAGKDKLFSLDDINPFVEKFCGTFVDKRASVVPGAKVHRTFDNIEYEIEPLFVTIPPFPKKRSAQSTKIHIFAAFDHKACSTPKTKEWPTKARCIENIDKAIEASSFNGICTYECSLAHAKNGNWELNYCQNFHAPLEAKTTGGYFWSDCFRWGVVDDLEEGILGAVVLDN</sequence>
<gene>
    <name evidence="1" type="ORF">B0T11DRAFT_273409</name>
</gene>
<comment type="caution">
    <text evidence="1">The sequence shown here is derived from an EMBL/GenBank/DDBJ whole genome shotgun (WGS) entry which is preliminary data.</text>
</comment>
<name>A0A8K0TRY5_9PEZI</name>
<protein>
    <submittedName>
        <fullName evidence="1">Uncharacterized protein</fullName>
    </submittedName>
</protein>
<keyword evidence="2" id="KW-1185">Reference proteome</keyword>
<accession>A0A8K0TRY5</accession>
<reference evidence="1" key="1">
    <citation type="journal article" date="2021" name="Nat. Commun.">
        <title>Genetic determinants of endophytism in the Arabidopsis root mycobiome.</title>
        <authorList>
            <person name="Mesny F."/>
            <person name="Miyauchi S."/>
            <person name="Thiergart T."/>
            <person name="Pickel B."/>
            <person name="Atanasova L."/>
            <person name="Karlsson M."/>
            <person name="Huettel B."/>
            <person name="Barry K.W."/>
            <person name="Haridas S."/>
            <person name="Chen C."/>
            <person name="Bauer D."/>
            <person name="Andreopoulos W."/>
            <person name="Pangilinan J."/>
            <person name="LaButti K."/>
            <person name="Riley R."/>
            <person name="Lipzen A."/>
            <person name="Clum A."/>
            <person name="Drula E."/>
            <person name="Henrissat B."/>
            <person name="Kohler A."/>
            <person name="Grigoriev I.V."/>
            <person name="Martin F.M."/>
            <person name="Hacquard S."/>
        </authorList>
    </citation>
    <scope>NUCLEOTIDE SEQUENCE</scope>
    <source>
        <strain evidence="1">MPI-CAGE-AT-0016</strain>
    </source>
</reference>
<dbReference type="EMBL" id="JAGPXD010000001">
    <property type="protein sequence ID" value="KAH7377080.1"/>
    <property type="molecule type" value="Genomic_DNA"/>
</dbReference>
<dbReference type="AlphaFoldDB" id="A0A8K0TRY5"/>
<dbReference type="Proteomes" id="UP000813385">
    <property type="component" value="Unassembled WGS sequence"/>
</dbReference>